<protein>
    <submittedName>
        <fullName evidence="3">Nuclear transport factor 2 family protein</fullName>
    </submittedName>
</protein>
<dbReference type="PANTHER" id="PTHR41252">
    <property type="entry name" value="BLR2505 PROTEIN"/>
    <property type="match status" value="1"/>
</dbReference>
<accession>A0A9X1HT37</accession>
<sequence>MNHVEHLKGLYAAFGRGEVPTVLGAMDPQIQWNEAEGNPYAASGTLNGPDDVLNKLFMRLVEEWDDFTVTPKKFYGLGDTVVVEGRYTGTYKETGKSQDSPFCHVWNYENGKIKTFQQYTNTAALQEVMGVAV</sequence>
<dbReference type="PANTHER" id="PTHR41252:SF1">
    <property type="entry name" value="BLR2505 PROTEIN"/>
    <property type="match status" value="1"/>
</dbReference>
<dbReference type="Gene3D" id="3.10.450.50">
    <property type="match status" value="1"/>
</dbReference>
<dbReference type="AlphaFoldDB" id="A0A9X1HT37"/>
<comment type="caution">
    <text evidence="3">The sequence shown here is derived from an EMBL/GenBank/DDBJ whole genome shotgun (WGS) entry which is preliminary data.</text>
</comment>
<evidence type="ECO:0000313" key="4">
    <source>
        <dbReference type="EMBL" id="MCA6077893.1"/>
    </source>
</evidence>
<proteinExistence type="predicted"/>
<feature type="domain" description="SnoaL-like" evidence="1">
    <location>
        <begin position="9"/>
        <end position="114"/>
    </location>
</feature>
<gene>
    <name evidence="2" type="ORF">LDX50_11970</name>
    <name evidence="3" type="ORF">LDX50_17940</name>
    <name evidence="4" type="ORF">LDX50_23660</name>
</gene>
<dbReference type="Pfam" id="PF12680">
    <property type="entry name" value="SnoaL_2"/>
    <property type="match status" value="1"/>
</dbReference>
<reference evidence="3" key="1">
    <citation type="submission" date="2021-09" db="EMBL/GenBank/DDBJ databases">
        <title>Fulvivirga sp. isolated from coastal sediment.</title>
        <authorList>
            <person name="Yu H."/>
        </authorList>
    </citation>
    <scope>NUCLEOTIDE SEQUENCE</scope>
    <source>
        <strain evidence="3">1062</strain>
    </source>
</reference>
<dbReference type="InterPro" id="IPR032710">
    <property type="entry name" value="NTF2-like_dom_sf"/>
</dbReference>
<dbReference type="InterPro" id="IPR037401">
    <property type="entry name" value="SnoaL-like"/>
</dbReference>
<dbReference type="EMBL" id="JAIXNE010000004">
    <property type="protein sequence ID" value="MCA6077893.1"/>
    <property type="molecule type" value="Genomic_DNA"/>
</dbReference>
<evidence type="ECO:0000313" key="5">
    <source>
        <dbReference type="Proteomes" id="UP001139409"/>
    </source>
</evidence>
<name>A0A9X1HT37_9BACT</name>
<evidence type="ECO:0000313" key="2">
    <source>
        <dbReference type="EMBL" id="MCA6075588.1"/>
    </source>
</evidence>
<dbReference type="EMBL" id="JAIXNE010000002">
    <property type="protein sequence ID" value="MCA6075588.1"/>
    <property type="molecule type" value="Genomic_DNA"/>
</dbReference>
<keyword evidence="5" id="KW-1185">Reference proteome</keyword>
<dbReference type="SUPFAM" id="SSF54427">
    <property type="entry name" value="NTF2-like"/>
    <property type="match status" value="1"/>
</dbReference>
<evidence type="ECO:0000259" key="1">
    <source>
        <dbReference type="Pfam" id="PF12680"/>
    </source>
</evidence>
<dbReference type="Proteomes" id="UP001139409">
    <property type="component" value="Unassembled WGS sequence"/>
</dbReference>
<evidence type="ECO:0000313" key="3">
    <source>
        <dbReference type="EMBL" id="MCA6076765.1"/>
    </source>
</evidence>
<dbReference type="EMBL" id="JAIXNE010000003">
    <property type="protein sequence ID" value="MCA6076765.1"/>
    <property type="molecule type" value="Genomic_DNA"/>
</dbReference>
<dbReference type="RefSeq" id="WP_225698685.1">
    <property type="nucleotide sequence ID" value="NZ_JAIXNE010000002.1"/>
</dbReference>
<organism evidence="3 5">
    <name type="scientific">Fulvivirga sedimenti</name>
    <dbReference type="NCBI Taxonomy" id="2879465"/>
    <lineage>
        <taxon>Bacteria</taxon>
        <taxon>Pseudomonadati</taxon>
        <taxon>Bacteroidota</taxon>
        <taxon>Cytophagia</taxon>
        <taxon>Cytophagales</taxon>
        <taxon>Fulvivirgaceae</taxon>
        <taxon>Fulvivirga</taxon>
    </lineage>
</organism>